<proteinExistence type="predicted"/>
<dbReference type="Gene3D" id="3.10.180.10">
    <property type="entry name" value="2,3-Dihydroxybiphenyl 1,2-Dioxygenase, domain 1"/>
    <property type="match status" value="1"/>
</dbReference>
<dbReference type="RefSeq" id="WP_082152735.1">
    <property type="nucleotide sequence ID" value="NZ_LFTY01000002.1"/>
</dbReference>
<dbReference type="STRING" id="1675527.AIOL_004459"/>
<feature type="domain" description="VOC" evidence="1">
    <location>
        <begin position="5"/>
        <end position="151"/>
    </location>
</feature>
<dbReference type="InterPro" id="IPR050383">
    <property type="entry name" value="GlyoxalaseI/FosfomycinResist"/>
</dbReference>
<accession>A0A0J9E9K5</accession>
<comment type="caution">
    <text evidence="2">The sequence shown here is derived from an EMBL/GenBank/DDBJ whole genome shotgun (WGS) entry which is preliminary data.</text>
</comment>
<evidence type="ECO:0000313" key="3">
    <source>
        <dbReference type="Proteomes" id="UP000037178"/>
    </source>
</evidence>
<dbReference type="PANTHER" id="PTHR21366">
    <property type="entry name" value="GLYOXALASE FAMILY PROTEIN"/>
    <property type="match status" value="1"/>
</dbReference>
<gene>
    <name evidence="2" type="ORF">AIOL_004459</name>
</gene>
<name>A0A0J9E9K5_9RHOB</name>
<dbReference type="AlphaFoldDB" id="A0A0J9E9K5"/>
<sequence length="177" mass="20473">MYPKCMQHVAIEVRDPERSIAWYREVLGFKLTERHPAHEHPDIPVELTFMRLGEVHHEIVLVHNPHKESTRKPLPQEDRAGPVNFHHFALECDNREEWIAFVARVEAMDVEIVRGPVLHSFTQARGDGSWGENEAVYILDPDGHRIEIFCDLALIDPDGTHRSVYGDRLEGTRTEEL</sequence>
<reference evidence="2 3" key="1">
    <citation type="submission" date="2015-06" db="EMBL/GenBank/DDBJ databases">
        <title>Draft genome sequence of an Alphaproteobacteria species associated to the Mediterranean sponge Oscarella lobularis.</title>
        <authorList>
            <person name="Jourda C."/>
            <person name="Santini S."/>
            <person name="Claverie J.-M."/>
        </authorList>
    </citation>
    <scope>NUCLEOTIDE SEQUENCE [LARGE SCALE GENOMIC DNA]</scope>
    <source>
        <strain evidence="2">IGS</strain>
    </source>
</reference>
<dbReference type="Pfam" id="PF00903">
    <property type="entry name" value="Glyoxalase"/>
    <property type="match status" value="1"/>
</dbReference>
<dbReference type="PANTHER" id="PTHR21366:SF14">
    <property type="entry name" value="GLYOXALASE DOMAIN-CONTAINING PROTEIN 5"/>
    <property type="match status" value="1"/>
</dbReference>
<dbReference type="OrthoDB" id="9792626at2"/>
<dbReference type="SUPFAM" id="SSF54593">
    <property type="entry name" value="Glyoxalase/Bleomycin resistance protein/Dihydroxybiphenyl dioxygenase"/>
    <property type="match status" value="1"/>
</dbReference>
<evidence type="ECO:0000259" key="1">
    <source>
        <dbReference type="PROSITE" id="PS51819"/>
    </source>
</evidence>
<dbReference type="InterPro" id="IPR004360">
    <property type="entry name" value="Glyas_Fos-R_dOase_dom"/>
</dbReference>
<protein>
    <recommendedName>
        <fullName evidence="1">VOC domain-containing protein</fullName>
    </recommendedName>
</protein>
<evidence type="ECO:0000313" key="2">
    <source>
        <dbReference type="EMBL" id="KMW59477.1"/>
    </source>
</evidence>
<dbReference type="Proteomes" id="UP000037178">
    <property type="component" value="Unassembled WGS sequence"/>
</dbReference>
<dbReference type="InterPro" id="IPR029068">
    <property type="entry name" value="Glyas_Bleomycin-R_OHBP_Dase"/>
</dbReference>
<dbReference type="InterPro" id="IPR037523">
    <property type="entry name" value="VOC_core"/>
</dbReference>
<keyword evidence="3" id="KW-1185">Reference proteome</keyword>
<dbReference type="PROSITE" id="PS51819">
    <property type="entry name" value="VOC"/>
    <property type="match status" value="1"/>
</dbReference>
<dbReference type="PATRIC" id="fig|1675527.3.peg.4663"/>
<organism evidence="2 3">
    <name type="scientific">Candidatus Rhodobacter oscarellae</name>
    <dbReference type="NCBI Taxonomy" id="1675527"/>
    <lineage>
        <taxon>Bacteria</taxon>
        <taxon>Pseudomonadati</taxon>
        <taxon>Pseudomonadota</taxon>
        <taxon>Alphaproteobacteria</taxon>
        <taxon>Rhodobacterales</taxon>
        <taxon>Rhodobacter group</taxon>
        <taxon>Rhodobacter</taxon>
    </lineage>
</organism>
<dbReference type="EMBL" id="LFTY01000002">
    <property type="protein sequence ID" value="KMW59477.1"/>
    <property type="molecule type" value="Genomic_DNA"/>
</dbReference>